<name>J9ACC5_WUCBA</name>
<sequence length="50" mass="5401">PPATPAICHPLIPPTLLHCCYLLFLPATICYHSQPPAVTRSHLLPPATNC</sequence>
<evidence type="ECO:0000256" key="1">
    <source>
        <dbReference type="SAM" id="SignalP"/>
    </source>
</evidence>
<accession>J9ACC5</accession>
<protein>
    <submittedName>
        <fullName evidence="2">Uncharacterized protein</fullName>
    </submittedName>
</protein>
<gene>
    <name evidence="2" type="ORF">WUBG_17459</name>
</gene>
<evidence type="ECO:0000313" key="2">
    <source>
        <dbReference type="EMBL" id="EJW71635.1"/>
    </source>
</evidence>
<keyword evidence="1" id="KW-0732">Signal</keyword>
<feature type="signal peptide" evidence="1">
    <location>
        <begin position="1"/>
        <end position="30"/>
    </location>
</feature>
<dbReference type="AlphaFoldDB" id="J9ACC5"/>
<evidence type="ECO:0000313" key="3">
    <source>
        <dbReference type="Proteomes" id="UP000004810"/>
    </source>
</evidence>
<dbReference type="EMBL" id="ADBV01018068">
    <property type="protein sequence ID" value="EJW71635.1"/>
    <property type="molecule type" value="Genomic_DNA"/>
</dbReference>
<comment type="caution">
    <text evidence="2">The sequence shown here is derived from an EMBL/GenBank/DDBJ whole genome shotgun (WGS) entry which is preliminary data.</text>
</comment>
<feature type="non-terminal residue" evidence="2">
    <location>
        <position position="1"/>
    </location>
</feature>
<dbReference type="Proteomes" id="UP000004810">
    <property type="component" value="Unassembled WGS sequence"/>
</dbReference>
<organism evidence="2 3">
    <name type="scientific">Wuchereria bancrofti</name>
    <dbReference type="NCBI Taxonomy" id="6293"/>
    <lineage>
        <taxon>Eukaryota</taxon>
        <taxon>Metazoa</taxon>
        <taxon>Ecdysozoa</taxon>
        <taxon>Nematoda</taxon>
        <taxon>Chromadorea</taxon>
        <taxon>Rhabditida</taxon>
        <taxon>Spirurina</taxon>
        <taxon>Spiruromorpha</taxon>
        <taxon>Filarioidea</taxon>
        <taxon>Onchocercidae</taxon>
        <taxon>Wuchereria</taxon>
    </lineage>
</organism>
<reference evidence="3" key="1">
    <citation type="submission" date="2012-08" db="EMBL/GenBank/DDBJ databases">
        <title>The Genome Sequence of Wuchereria bancrofti.</title>
        <authorList>
            <person name="Nutman T.B."/>
            <person name="Fink D.L."/>
            <person name="Russ C."/>
            <person name="Young S."/>
            <person name="Zeng Q."/>
            <person name="Koehrsen M."/>
            <person name="Alvarado L."/>
            <person name="Berlin A."/>
            <person name="Chapman S.B."/>
            <person name="Chen Z."/>
            <person name="Freedman E."/>
            <person name="Gellesch M."/>
            <person name="Goldberg J."/>
            <person name="Griggs A."/>
            <person name="Gujja S."/>
            <person name="Heilman E.R."/>
            <person name="Heiman D."/>
            <person name="Hepburn T."/>
            <person name="Howarth C."/>
            <person name="Jen D."/>
            <person name="Larson L."/>
            <person name="Lewis B."/>
            <person name="Mehta T."/>
            <person name="Park D."/>
            <person name="Pearson M."/>
            <person name="Roberts A."/>
            <person name="Saif S."/>
            <person name="Shea T."/>
            <person name="Shenoy N."/>
            <person name="Sisk P."/>
            <person name="Stolte C."/>
            <person name="Sykes S."/>
            <person name="Walk T."/>
            <person name="White J."/>
            <person name="Yandava C."/>
            <person name="Haas B."/>
            <person name="Henn M.R."/>
            <person name="Nusbaum C."/>
            <person name="Birren B."/>
        </authorList>
    </citation>
    <scope>NUCLEOTIDE SEQUENCE [LARGE SCALE GENOMIC DNA]</scope>
    <source>
        <strain evidence="3">NA</strain>
    </source>
</reference>
<feature type="chain" id="PRO_5003819311" evidence="1">
    <location>
        <begin position="31"/>
        <end position="50"/>
    </location>
</feature>
<proteinExistence type="predicted"/>